<protein>
    <submittedName>
        <fullName evidence="2">Nitrile hydratase, alpha chain</fullName>
        <ecNumber evidence="2">4.2.1.84</ecNumber>
    </submittedName>
</protein>
<reference evidence="2" key="1">
    <citation type="submission" date="2020-02" db="EMBL/GenBank/DDBJ databases">
        <authorList>
            <person name="Meier V. D."/>
        </authorList>
    </citation>
    <scope>NUCLEOTIDE SEQUENCE</scope>
    <source>
        <strain evidence="2">AVDCRST_MAG40</strain>
    </source>
</reference>
<proteinExistence type="predicted"/>
<dbReference type="GO" id="GO:0018822">
    <property type="term" value="F:nitrile hydratase activity"/>
    <property type="evidence" value="ECO:0007669"/>
    <property type="project" value="UniProtKB-EC"/>
</dbReference>
<feature type="compositionally biased region" description="Basic residues" evidence="1">
    <location>
        <begin position="66"/>
        <end position="88"/>
    </location>
</feature>
<gene>
    <name evidence="2" type="ORF">AVDCRST_MAG40-1548</name>
</gene>
<dbReference type="AlphaFoldDB" id="A0A6J4L4Q0"/>
<name>A0A6J4L4Q0_9BACT</name>
<feature type="region of interest" description="Disordered" evidence="1">
    <location>
        <begin position="1"/>
        <end position="99"/>
    </location>
</feature>
<feature type="compositionally biased region" description="Basic residues" evidence="1">
    <location>
        <begin position="175"/>
        <end position="186"/>
    </location>
</feature>
<feature type="compositionally biased region" description="Low complexity" evidence="1">
    <location>
        <begin position="187"/>
        <end position="200"/>
    </location>
</feature>
<dbReference type="EMBL" id="CADCTX010000486">
    <property type="protein sequence ID" value="CAA9322874.1"/>
    <property type="molecule type" value="Genomic_DNA"/>
</dbReference>
<feature type="compositionally biased region" description="Basic residues" evidence="1">
    <location>
        <begin position="1"/>
        <end position="14"/>
    </location>
</feature>
<dbReference type="EC" id="4.2.1.84" evidence="2"/>
<evidence type="ECO:0000256" key="1">
    <source>
        <dbReference type="SAM" id="MobiDB-lite"/>
    </source>
</evidence>
<sequence length="200" mass="22788">ERPRPPRKHRRPRPPPRSPENPRRRHRRGAGRPPGQHGQRQPRDRRPHGRPRLARPRVPRPPAPRRQGRRRGHGRFHGRRAPARRAGGHPRAAPPRGLHALLLLPARRARLPAALVQELRLPRPRRARAARRPRRMGHGPARQRGRPRGGQHRRLPLDGAAAPPRRHGGVERRPTHLHRVPRRAGGRRAAASVPRGGRGL</sequence>
<accession>A0A6J4L4Q0</accession>
<feature type="region of interest" description="Disordered" evidence="1">
    <location>
        <begin position="125"/>
        <end position="200"/>
    </location>
</feature>
<feature type="non-terminal residue" evidence="2">
    <location>
        <position position="200"/>
    </location>
</feature>
<organism evidence="2">
    <name type="scientific">uncultured Gemmatimonadaceae bacterium</name>
    <dbReference type="NCBI Taxonomy" id="246130"/>
    <lineage>
        <taxon>Bacteria</taxon>
        <taxon>Pseudomonadati</taxon>
        <taxon>Gemmatimonadota</taxon>
        <taxon>Gemmatimonadia</taxon>
        <taxon>Gemmatimonadales</taxon>
        <taxon>Gemmatimonadaceae</taxon>
        <taxon>environmental samples</taxon>
    </lineage>
</organism>
<dbReference type="GO" id="GO:0003677">
    <property type="term" value="F:DNA binding"/>
    <property type="evidence" value="ECO:0007669"/>
    <property type="project" value="InterPro"/>
</dbReference>
<feature type="compositionally biased region" description="Basic residues" evidence="1">
    <location>
        <begin position="43"/>
        <end position="58"/>
    </location>
</feature>
<dbReference type="PRINTS" id="PR00929">
    <property type="entry name" value="ATHOOK"/>
</dbReference>
<dbReference type="InterPro" id="IPR017956">
    <property type="entry name" value="AT_hook_DNA-bd_motif"/>
</dbReference>
<keyword evidence="2" id="KW-0456">Lyase</keyword>
<evidence type="ECO:0000313" key="2">
    <source>
        <dbReference type="EMBL" id="CAA9322874.1"/>
    </source>
</evidence>
<feature type="non-terminal residue" evidence="2">
    <location>
        <position position="1"/>
    </location>
</feature>
<feature type="compositionally biased region" description="Basic residues" evidence="1">
    <location>
        <begin position="125"/>
        <end position="154"/>
    </location>
</feature>
<feature type="compositionally biased region" description="Low complexity" evidence="1">
    <location>
        <begin position="89"/>
        <end position="99"/>
    </location>
</feature>